<feature type="compositionally biased region" description="Basic and acidic residues" evidence="9">
    <location>
        <begin position="770"/>
        <end position="786"/>
    </location>
</feature>
<evidence type="ECO:0000259" key="11">
    <source>
        <dbReference type="PROSITE" id="PS51466"/>
    </source>
</evidence>
<dbReference type="GO" id="GO:0016925">
    <property type="term" value="P:protein sumoylation"/>
    <property type="evidence" value="ECO:0007669"/>
    <property type="project" value="TreeGrafter"/>
</dbReference>
<evidence type="ECO:0000256" key="4">
    <source>
        <dbReference type="ARBA" id="ARBA00022723"/>
    </source>
</evidence>
<gene>
    <name evidence="12" type="primary">SIZ1</name>
    <name evidence="12" type="ORF">C6P46_004096</name>
</gene>
<dbReference type="PANTHER" id="PTHR10782">
    <property type="entry name" value="ZINC FINGER MIZ DOMAIN-CONTAINING PROTEIN"/>
    <property type="match status" value="1"/>
</dbReference>
<evidence type="ECO:0000256" key="6">
    <source>
        <dbReference type="ARBA" id="ARBA00022786"/>
    </source>
</evidence>
<feature type="compositionally biased region" description="Basic and acidic residues" evidence="9">
    <location>
        <begin position="24"/>
        <end position="37"/>
    </location>
</feature>
<dbReference type="CDD" id="cd16792">
    <property type="entry name" value="SP-RING_Siz-like"/>
    <property type="match status" value="1"/>
</dbReference>
<feature type="region of interest" description="Disordered" evidence="9">
    <location>
        <begin position="1"/>
        <end position="146"/>
    </location>
</feature>
<dbReference type="PROSITE" id="PS51044">
    <property type="entry name" value="ZF_SP_RING"/>
    <property type="match status" value="1"/>
</dbReference>
<feature type="region of interest" description="Disordered" evidence="9">
    <location>
        <begin position="423"/>
        <end position="446"/>
    </location>
</feature>
<feature type="compositionally biased region" description="Polar residues" evidence="9">
    <location>
        <begin position="8"/>
        <end position="21"/>
    </location>
</feature>
<accession>A0A9P6W1B2</accession>
<dbReference type="InterPro" id="IPR023321">
    <property type="entry name" value="PINIT"/>
</dbReference>
<evidence type="ECO:0000256" key="5">
    <source>
        <dbReference type="ARBA" id="ARBA00022771"/>
    </source>
</evidence>
<keyword evidence="7" id="KW-0862">Zinc</keyword>
<dbReference type="InterPro" id="IPR031141">
    <property type="entry name" value="SIZ1/2_SP-RING"/>
</dbReference>
<keyword evidence="4" id="KW-0479">Metal-binding</keyword>
<protein>
    <submittedName>
        <fullName evidence="12">SUMO ligase siz1</fullName>
    </submittedName>
</protein>
<feature type="compositionally biased region" description="Low complexity" evidence="9">
    <location>
        <begin position="66"/>
        <end position="84"/>
    </location>
</feature>
<dbReference type="Gene3D" id="2.60.120.780">
    <property type="entry name" value="PINIT domain"/>
    <property type="match status" value="1"/>
</dbReference>
<feature type="domain" description="SP-RING-type" evidence="10">
    <location>
        <begin position="504"/>
        <end position="585"/>
    </location>
</feature>
<evidence type="ECO:0000256" key="9">
    <source>
        <dbReference type="SAM" id="MobiDB-lite"/>
    </source>
</evidence>
<dbReference type="PROSITE" id="PS51466">
    <property type="entry name" value="PINIT"/>
    <property type="match status" value="1"/>
</dbReference>
<evidence type="ECO:0000313" key="13">
    <source>
        <dbReference type="Proteomes" id="UP000777482"/>
    </source>
</evidence>
<dbReference type="GO" id="GO:0016874">
    <property type="term" value="F:ligase activity"/>
    <property type="evidence" value="ECO:0007669"/>
    <property type="project" value="UniProtKB-KW"/>
</dbReference>
<feature type="region of interest" description="Disordered" evidence="9">
    <location>
        <begin position="590"/>
        <end position="807"/>
    </location>
</feature>
<reference evidence="12 13" key="1">
    <citation type="submission" date="2020-11" db="EMBL/GenBank/DDBJ databases">
        <title>Kefir isolates.</title>
        <authorList>
            <person name="Marcisauskas S."/>
            <person name="Kim Y."/>
            <person name="Blasche S."/>
        </authorList>
    </citation>
    <scope>NUCLEOTIDE SEQUENCE [LARGE SCALE GENOMIC DNA]</scope>
    <source>
        <strain evidence="12 13">KR</strain>
    </source>
</reference>
<feature type="compositionally biased region" description="Polar residues" evidence="9">
    <location>
        <begin position="299"/>
        <end position="309"/>
    </location>
</feature>
<evidence type="ECO:0000313" key="12">
    <source>
        <dbReference type="EMBL" id="KAG0661142.1"/>
    </source>
</evidence>
<evidence type="ECO:0000259" key="10">
    <source>
        <dbReference type="PROSITE" id="PS51044"/>
    </source>
</evidence>
<dbReference type="AlphaFoldDB" id="A0A9P6W1B2"/>
<feature type="compositionally biased region" description="Gly residues" evidence="9">
    <location>
        <begin position="677"/>
        <end position="698"/>
    </location>
</feature>
<dbReference type="Pfam" id="PF02891">
    <property type="entry name" value="zf-MIZ"/>
    <property type="match status" value="1"/>
</dbReference>
<dbReference type="InterPro" id="IPR013083">
    <property type="entry name" value="Znf_RING/FYVE/PHD"/>
</dbReference>
<proteinExistence type="inferred from homology"/>
<dbReference type="GO" id="GO:0061665">
    <property type="term" value="F:SUMO ligase activity"/>
    <property type="evidence" value="ECO:0007669"/>
    <property type="project" value="TreeGrafter"/>
</dbReference>
<feature type="compositionally biased region" description="Polar residues" evidence="9">
    <location>
        <begin position="614"/>
        <end position="626"/>
    </location>
</feature>
<keyword evidence="5 8" id="KW-0863">Zinc-finger</keyword>
<keyword evidence="3" id="KW-0808">Transferase</keyword>
<dbReference type="GO" id="GO:0008270">
    <property type="term" value="F:zinc ion binding"/>
    <property type="evidence" value="ECO:0007669"/>
    <property type="project" value="UniProtKB-KW"/>
</dbReference>
<comment type="caution">
    <text evidence="12">The sequence shown here is derived from an EMBL/GenBank/DDBJ whole genome shotgun (WGS) entry which is preliminary data.</text>
</comment>
<dbReference type="OrthoDB" id="28127at2759"/>
<dbReference type="Proteomes" id="UP000777482">
    <property type="component" value="Unassembled WGS sequence"/>
</dbReference>
<evidence type="ECO:0000256" key="8">
    <source>
        <dbReference type="PROSITE-ProRule" id="PRU00452"/>
    </source>
</evidence>
<dbReference type="InterPro" id="IPR004181">
    <property type="entry name" value="Znf_MIZ"/>
</dbReference>
<keyword evidence="6" id="KW-0833">Ubl conjugation pathway</keyword>
<comment type="similarity">
    <text evidence="2">Belongs to the PIAS family.</text>
</comment>
<dbReference type="PANTHER" id="PTHR10782:SF4">
    <property type="entry name" value="TONALLI, ISOFORM E"/>
    <property type="match status" value="1"/>
</dbReference>
<evidence type="ECO:0000256" key="3">
    <source>
        <dbReference type="ARBA" id="ARBA00022679"/>
    </source>
</evidence>
<evidence type="ECO:0000256" key="7">
    <source>
        <dbReference type="ARBA" id="ARBA00022833"/>
    </source>
</evidence>
<feature type="compositionally biased region" description="Basic and acidic residues" evidence="9">
    <location>
        <begin position="596"/>
        <end position="606"/>
    </location>
</feature>
<dbReference type="Pfam" id="PF14324">
    <property type="entry name" value="PINIT"/>
    <property type="match status" value="1"/>
</dbReference>
<keyword evidence="12" id="KW-0436">Ligase</keyword>
<dbReference type="InterPro" id="IPR038654">
    <property type="entry name" value="PINIT_sf"/>
</dbReference>
<feature type="compositionally biased region" description="Gly residues" evidence="9">
    <location>
        <begin position="639"/>
        <end position="649"/>
    </location>
</feature>
<dbReference type="GO" id="GO:0000785">
    <property type="term" value="C:chromatin"/>
    <property type="evidence" value="ECO:0007669"/>
    <property type="project" value="TreeGrafter"/>
</dbReference>
<feature type="region of interest" description="Disordered" evidence="9">
    <location>
        <begin position="297"/>
        <end position="320"/>
    </location>
</feature>
<evidence type="ECO:0000256" key="2">
    <source>
        <dbReference type="ARBA" id="ARBA00005383"/>
    </source>
</evidence>
<keyword evidence="13" id="KW-1185">Reference proteome</keyword>
<feature type="compositionally biased region" description="Basic residues" evidence="9">
    <location>
        <begin position="112"/>
        <end position="123"/>
    </location>
</feature>
<comment type="pathway">
    <text evidence="1">Protein modification; protein sumoylation.</text>
</comment>
<dbReference type="Gene3D" id="3.30.40.10">
    <property type="entry name" value="Zinc/RING finger domain, C3HC4 (zinc finger)"/>
    <property type="match status" value="1"/>
</dbReference>
<dbReference type="EMBL" id="PUHQ01000037">
    <property type="protein sequence ID" value="KAG0661142.1"/>
    <property type="molecule type" value="Genomic_DNA"/>
</dbReference>
<name>A0A9P6W1B2_RHOMI</name>
<feature type="domain" description="PINIT" evidence="11">
    <location>
        <begin position="302"/>
        <end position="475"/>
    </location>
</feature>
<evidence type="ECO:0000256" key="1">
    <source>
        <dbReference type="ARBA" id="ARBA00004718"/>
    </source>
</evidence>
<organism evidence="12 13">
    <name type="scientific">Rhodotorula mucilaginosa</name>
    <name type="common">Yeast</name>
    <name type="synonym">Rhodotorula rubra</name>
    <dbReference type="NCBI Taxonomy" id="5537"/>
    <lineage>
        <taxon>Eukaryota</taxon>
        <taxon>Fungi</taxon>
        <taxon>Dikarya</taxon>
        <taxon>Basidiomycota</taxon>
        <taxon>Pucciniomycotina</taxon>
        <taxon>Microbotryomycetes</taxon>
        <taxon>Sporidiobolales</taxon>
        <taxon>Sporidiobolaceae</taxon>
        <taxon>Rhodotorula</taxon>
    </lineage>
</organism>
<feature type="compositionally biased region" description="Basic and acidic residues" evidence="9">
    <location>
        <begin position="753"/>
        <end position="763"/>
    </location>
</feature>
<sequence length="807" mass="86572">MPARDNRSSSSYPGPPNSRTFFSPEERDHHYSYDPRRTGVPASAYRSAPADPYLHPAFLPDPSRPPGYAAPYNSSSSSSNFFPSRPGPPSDPAQFGLARSSRTAPSPPRPRPPPRARSPHRPRSPSPYTADQLRDQRAYRPPTATMSTDYQAYLEATGDLSRMTVDRLKRATRGINQALATNMRLSGKKNDLYTALLDTLAIEYDKPDKTRFHTCRRYISEAKLSTNPNGPTWSLPAASTSTGYTGGYNGYGQRQAPAAAATNGYGAAPGSNAGASTSTYSPAGAALPAPRFGGAYAQATPSTTPSWQTPRADEPPIRFRPSPFYRVEKALSSVATLIKAGPGDRKIATVRFKLTEPQLELLRKSKQAKSNDAQYQVRLYCTSDTNYNQIRPQAHQFPAPIEFPAACEVKLNNVLVPANTKGIKKQPGTAPPVNLSGAKGPAVPTTSSDMTHTVDLIYTNTEKVYYIVAYLIEYTPIDKIVGRVKAGKTRSKEEVIQGIIKLNDDPDVEASAFGLSLKDPLSYTRIETPIRSVHCQHIACFDAVTWFEINEQTPQWMCPICNKPLKVEDMVVDGYLEDILKICSSSVDSVTVEPDGTWRSDNDKFGTAKPRIAASSSGSVRNSPTPSAAGGDKKPLSGSGSGNGGGGGREAVTLELDSDDDDDAPLAKRPRLNGYSSFGGGGGGGGGGSSTPGGGRTGTGTPLSATNEILDLTLSSDDEGAPPPPQSSTSTTANTLGQQHRPSIAMARTGSSEQKKGLEDVQRDIAAMNERMRRDYGENWRDHFGLHDAPQPQQPQHTGLPSPGPGA</sequence>